<dbReference type="InterPro" id="IPR035977">
    <property type="entry name" value="Ribosomal_bL36_sp"/>
</dbReference>
<keyword evidence="7" id="KW-1185">Reference proteome</keyword>
<feature type="compositionally biased region" description="Low complexity" evidence="5">
    <location>
        <begin position="29"/>
        <end position="43"/>
    </location>
</feature>
<keyword evidence="2 4" id="KW-0689">Ribosomal protein</keyword>
<evidence type="ECO:0000256" key="2">
    <source>
        <dbReference type="ARBA" id="ARBA00022980"/>
    </source>
</evidence>
<dbReference type="InterPro" id="IPR052010">
    <property type="entry name" value="Ribosomal_LSU_bL36"/>
</dbReference>
<dbReference type="PANTHER" id="PTHR18804:SF16">
    <property type="entry name" value="RIBOSOMAL PROTEIN"/>
    <property type="match status" value="1"/>
</dbReference>
<evidence type="ECO:0000256" key="5">
    <source>
        <dbReference type="SAM" id="MobiDB-lite"/>
    </source>
</evidence>
<accession>A0A6G1LE08</accession>
<keyword evidence="3 4" id="KW-0687">Ribonucleoprotein</keyword>
<sequence length="126" mass="14290">MLALRPTRQLLRHSLLAPRATRPRFFTLRGTTTHTSRQSQQRGYSNGLTNTPSFLRKRQGGLVQALQNLRLNGASRSTRRAVQARGMKVRSSVKKLCDGCKSVRRKGGKYVYIICSKNPKHKQRQG</sequence>
<proteinExistence type="inferred from homology"/>
<reference evidence="6" key="1">
    <citation type="journal article" date="2020" name="Stud. Mycol.">
        <title>101 Dothideomycetes genomes: a test case for predicting lifestyles and emergence of pathogens.</title>
        <authorList>
            <person name="Haridas S."/>
            <person name="Albert R."/>
            <person name="Binder M."/>
            <person name="Bloem J."/>
            <person name="Labutti K."/>
            <person name="Salamov A."/>
            <person name="Andreopoulos B."/>
            <person name="Baker S."/>
            <person name="Barry K."/>
            <person name="Bills G."/>
            <person name="Bluhm B."/>
            <person name="Cannon C."/>
            <person name="Castanera R."/>
            <person name="Culley D."/>
            <person name="Daum C."/>
            <person name="Ezra D."/>
            <person name="Gonzalez J."/>
            <person name="Henrissat B."/>
            <person name="Kuo A."/>
            <person name="Liang C."/>
            <person name="Lipzen A."/>
            <person name="Lutzoni F."/>
            <person name="Magnuson J."/>
            <person name="Mondo S."/>
            <person name="Nolan M."/>
            <person name="Ohm R."/>
            <person name="Pangilinan J."/>
            <person name="Park H.-J."/>
            <person name="Ramirez L."/>
            <person name="Alfaro M."/>
            <person name="Sun H."/>
            <person name="Tritt A."/>
            <person name="Yoshinaga Y."/>
            <person name="Zwiers L.-H."/>
            <person name="Turgeon B."/>
            <person name="Goodwin S."/>
            <person name="Spatafora J."/>
            <person name="Crous P."/>
            <person name="Grigoriev I."/>
        </authorList>
    </citation>
    <scope>NUCLEOTIDE SEQUENCE</scope>
    <source>
        <strain evidence="6">CBS 116005</strain>
    </source>
</reference>
<feature type="region of interest" description="Disordered" evidence="5">
    <location>
        <begin position="29"/>
        <end position="53"/>
    </location>
</feature>
<evidence type="ECO:0000256" key="1">
    <source>
        <dbReference type="ARBA" id="ARBA00007645"/>
    </source>
</evidence>
<dbReference type="NCBIfam" id="TIGR01022">
    <property type="entry name" value="rpmJ_bact"/>
    <property type="match status" value="1"/>
</dbReference>
<dbReference type="AlphaFoldDB" id="A0A6G1LE08"/>
<dbReference type="GO" id="GO:0006412">
    <property type="term" value="P:translation"/>
    <property type="evidence" value="ECO:0007669"/>
    <property type="project" value="InterPro"/>
</dbReference>
<dbReference type="Proteomes" id="UP000799436">
    <property type="component" value="Unassembled WGS sequence"/>
</dbReference>
<dbReference type="HAMAP" id="MF_00251">
    <property type="entry name" value="Ribosomal_bL36"/>
    <property type="match status" value="1"/>
</dbReference>
<name>A0A6G1LE08_9PEZI</name>
<dbReference type="GO" id="GO:0005840">
    <property type="term" value="C:ribosome"/>
    <property type="evidence" value="ECO:0007669"/>
    <property type="project" value="UniProtKB-KW"/>
</dbReference>
<dbReference type="EMBL" id="ML995821">
    <property type="protein sequence ID" value="KAF2771127.1"/>
    <property type="molecule type" value="Genomic_DNA"/>
</dbReference>
<dbReference type="GO" id="GO:1990904">
    <property type="term" value="C:ribonucleoprotein complex"/>
    <property type="evidence" value="ECO:0007669"/>
    <property type="project" value="UniProtKB-KW"/>
</dbReference>
<evidence type="ECO:0000313" key="6">
    <source>
        <dbReference type="EMBL" id="KAF2771127.1"/>
    </source>
</evidence>
<dbReference type="OrthoDB" id="10265903at2759"/>
<evidence type="ECO:0000256" key="3">
    <source>
        <dbReference type="ARBA" id="ARBA00023274"/>
    </source>
</evidence>
<dbReference type="SUPFAM" id="SSF57840">
    <property type="entry name" value="Ribosomal protein L36"/>
    <property type="match status" value="1"/>
</dbReference>
<protein>
    <recommendedName>
        <fullName evidence="4">Ribosomal protein</fullName>
    </recommendedName>
</protein>
<organism evidence="6 7">
    <name type="scientific">Teratosphaeria nubilosa</name>
    <dbReference type="NCBI Taxonomy" id="161662"/>
    <lineage>
        <taxon>Eukaryota</taxon>
        <taxon>Fungi</taxon>
        <taxon>Dikarya</taxon>
        <taxon>Ascomycota</taxon>
        <taxon>Pezizomycotina</taxon>
        <taxon>Dothideomycetes</taxon>
        <taxon>Dothideomycetidae</taxon>
        <taxon>Mycosphaerellales</taxon>
        <taxon>Teratosphaeriaceae</taxon>
        <taxon>Teratosphaeria</taxon>
    </lineage>
</organism>
<dbReference type="Pfam" id="PF00444">
    <property type="entry name" value="Ribosomal_L36"/>
    <property type="match status" value="1"/>
</dbReference>
<gene>
    <name evidence="6" type="ORF">EJ03DRAFT_325923</name>
</gene>
<dbReference type="InterPro" id="IPR000473">
    <property type="entry name" value="Ribosomal_bL36"/>
</dbReference>
<evidence type="ECO:0000256" key="4">
    <source>
        <dbReference type="RuleBase" id="RU000570"/>
    </source>
</evidence>
<dbReference type="PANTHER" id="PTHR18804">
    <property type="entry name" value="RIBOSOMAL PROTEIN"/>
    <property type="match status" value="1"/>
</dbReference>
<evidence type="ECO:0000313" key="7">
    <source>
        <dbReference type="Proteomes" id="UP000799436"/>
    </source>
</evidence>
<feature type="compositionally biased region" description="Polar residues" evidence="5">
    <location>
        <begin position="44"/>
        <end position="53"/>
    </location>
</feature>
<dbReference type="GO" id="GO:0003735">
    <property type="term" value="F:structural constituent of ribosome"/>
    <property type="evidence" value="ECO:0007669"/>
    <property type="project" value="InterPro"/>
</dbReference>
<comment type="similarity">
    <text evidence="1 4">Belongs to the bacterial ribosomal protein bL36 family.</text>
</comment>